<comment type="subcellular location">
    <subcellularLocation>
        <location evidence="1">Membrane</location>
        <topology evidence="1">Multi-pass membrane protein</topology>
    </subcellularLocation>
</comment>
<name>A0A1Q8VMT0_9ACTO</name>
<keyword evidence="5 6" id="KW-0472">Membrane</keyword>
<evidence type="ECO:0000256" key="3">
    <source>
        <dbReference type="ARBA" id="ARBA00022692"/>
    </source>
</evidence>
<dbReference type="Proteomes" id="UP000186855">
    <property type="component" value="Unassembled WGS sequence"/>
</dbReference>
<feature type="transmembrane region" description="Helical" evidence="6">
    <location>
        <begin position="188"/>
        <end position="214"/>
    </location>
</feature>
<evidence type="ECO:0000256" key="4">
    <source>
        <dbReference type="ARBA" id="ARBA00022989"/>
    </source>
</evidence>
<feature type="transmembrane region" description="Helical" evidence="6">
    <location>
        <begin position="74"/>
        <end position="96"/>
    </location>
</feature>
<organism evidence="7 8">
    <name type="scientific">Actinomyces oris</name>
    <dbReference type="NCBI Taxonomy" id="544580"/>
    <lineage>
        <taxon>Bacteria</taxon>
        <taxon>Bacillati</taxon>
        <taxon>Actinomycetota</taxon>
        <taxon>Actinomycetes</taxon>
        <taxon>Actinomycetales</taxon>
        <taxon>Actinomycetaceae</taxon>
        <taxon>Actinomyces</taxon>
    </lineage>
</organism>
<feature type="transmembrane region" description="Helical" evidence="6">
    <location>
        <begin position="108"/>
        <end position="129"/>
    </location>
</feature>
<reference evidence="7 8" key="1">
    <citation type="submission" date="2016-12" db="EMBL/GenBank/DDBJ databases">
        <title>Genomic comparison of strains in the 'Actinomyces naeslundii' group.</title>
        <authorList>
            <person name="Mughal S.R."/>
            <person name="Do T."/>
            <person name="Gilbert S.C."/>
            <person name="Witherden E.A."/>
            <person name="Didelot X."/>
            <person name="Beighton D."/>
        </authorList>
    </citation>
    <scope>NUCLEOTIDE SEQUENCE [LARGE SCALE GENOMIC DNA]</scope>
    <source>
        <strain evidence="7 8">S24V</strain>
    </source>
</reference>
<dbReference type="GO" id="GO:0005886">
    <property type="term" value="C:plasma membrane"/>
    <property type="evidence" value="ECO:0007669"/>
    <property type="project" value="TreeGrafter"/>
</dbReference>
<dbReference type="InterPro" id="IPR001991">
    <property type="entry name" value="Na-dicarboxylate_symporter"/>
</dbReference>
<evidence type="ECO:0000256" key="5">
    <source>
        <dbReference type="ARBA" id="ARBA00023136"/>
    </source>
</evidence>
<dbReference type="InterPro" id="IPR036458">
    <property type="entry name" value="Na:dicarbo_symporter_sf"/>
</dbReference>
<keyword evidence="2" id="KW-0813">Transport</keyword>
<dbReference type="EMBL" id="MSKI01000137">
    <property type="protein sequence ID" value="OLO49411.1"/>
    <property type="molecule type" value="Genomic_DNA"/>
</dbReference>
<dbReference type="GO" id="GO:0032329">
    <property type="term" value="P:serine transport"/>
    <property type="evidence" value="ECO:0007669"/>
    <property type="project" value="TreeGrafter"/>
</dbReference>
<dbReference type="GO" id="GO:0005295">
    <property type="term" value="F:neutral L-amino acid:sodium symporter activity"/>
    <property type="evidence" value="ECO:0007669"/>
    <property type="project" value="TreeGrafter"/>
</dbReference>
<keyword evidence="3 6" id="KW-0812">Transmembrane</keyword>
<dbReference type="PANTHER" id="PTHR42865:SF8">
    <property type="entry name" value="SERINE_THREONINE TRANSPORTER SSTT"/>
    <property type="match status" value="1"/>
</dbReference>
<evidence type="ECO:0000256" key="2">
    <source>
        <dbReference type="ARBA" id="ARBA00022448"/>
    </source>
</evidence>
<evidence type="ECO:0000313" key="8">
    <source>
        <dbReference type="Proteomes" id="UP000186855"/>
    </source>
</evidence>
<feature type="non-terminal residue" evidence="7">
    <location>
        <position position="1"/>
    </location>
</feature>
<feature type="transmembrane region" description="Helical" evidence="6">
    <location>
        <begin position="46"/>
        <end position="68"/>
    </location>
</feature>
<comment type="caution">
    <text evidence="7">The sequence shown here is derived from an EMBL/GenBank/DDBJ whole genome shotgun (WGS) entry which is preliminary data.</text>
</comment>
<proteinExistence type="predicted"/>
<dbReference type="Pfam" id="PF00375">
    <property type="entry name" value="SDF"/>
    <property type="match status" value="1"/>
</dbReference>
<evidence type="ECO:0000256" key="6">
    <source>
        <dbReference type="SAM" id="Phobius"/>
    </source>
</evidence>
<gene>
    <name evidence="7" type="ORF">BKH30_10700</name>
</gene>
<dbReference type="PANTHER" id="PTHR42865">
    <property type="entry name" value="PROTON/GLUTAMATE-ASPARTATE SYMPORTER"/>
    <property type="match status" value="1"/>
</dbReference>
<sequence length="307" mass="32025">PPAVEVMTALLLSFVVGIGLSMVPRGVLRKGFIEFRAIITRLIERIIIPLLPLHIFGIFLNLTYTGAAGAVMKALLRVVVVVLILEVVILGIQFLTAGLIGRRNPLKALLTMLPAYLTALGTSSSAATIPVTLRQTKKNGVSDAVASFTVPLCATIHLAGSTSKIFSFAFAIVLTQGVHVTTAQWIGFIFMLGITMVAAPGVPGGAIMAATGLLSSMLGFDKQQVALMIATYIALDSFGTATNVTGDGAIAIIVDRMAGGSVNDEGDPENVRELSFDGMAYLHAVSVEGVVSPEELEASAAATRSGE</sequence>
<keyword evidence="4 6" id="KW-1133">Transmembrane helix</keyword>
<dbReference type="SUPFAM" id="SSF118215">
    <property type="entry name" value="Proton glutamate symport protein"/>
    <property type="match status" value="1"/>
</dbReference>
<dbReference type="Gene3D" id="1.10.3860.10">
    <property type="entry name" value="Sodium:dicarboxylate symporter"/>
    <property type="match status" value="1"/>
</dbReference>
<feature type="transmembrane region" description="Helical" evidence="6">
    <location>
        <begin position="6"/>
        <end position="25"/>
    </location>
</feature>
<evidence type="ECO:0000256" key="1">
    <source>
        <dbReference type="ARBA" id="ARBA00004141"/>
    </source>
</evidence>
<accession>A0A1Q8VMT0</accession>
<evidence type="ECO:0000313" key="7">
    <source>
        <dbReference type="EMBL" id="OLO49411.1"/>
    </source>
</evidence>
<protein>
    <submittedName>
        <fullName evidence="7">Sodium:proton antiporter</fullName>
    </submittedName>
</protein>
<dbReference type="AlphaFoldDB" id="A0A1Q8VMT0"/>